<evidence type="ECO:0000256" key="9">
    <source>
        <dbReference type="ARBA" id="ARBA00023303"/>
    </source>
</evidence>
<dbReference type="PRINTS" id="PR00762">
    <property type="entry name" value="CLCHANNEL"/>
</dbReference>
<keyword evidence="2" id="KW-0813">Transport</keyword>
<evidence type="ECO:0000313" key="11">
    <source>
        <dbReference type="EMBL" id="GGE04550.1"/>
    </source>
</evidence>
<feature type="transmembrane region" description="Helical" evidence="10">
    <location>
        <begin position="157"/>
        <end position="181"/>
    </location>
</feature>
<evidence type="ECO:0000256" key="5">
    <source>
        <dbReference type="ARBA" id="ARBA00023065"/>
    </source>
</evidence>
<protein>
    <submittedName>
        <fullName evidence="11">Chloride channel protein</fullName>
    </submittedName>
</protein>
<dbReference type="CDD" id="cd01034">
    <property type="entry name" value="EriC_like"/>
    <property type="match status" value="1"/>
</dbReference>
<keyword evidence="6 10" id="KW-0472">Membrane</keyword>
<evidence type="ECO:0000256" key="6">
    <source>
        <dbReference type="ARBA" id="ARBA00023136"/>
    </source>
</evidence>
<dbReference type="SUPFAM" id="SSF81340">
    <property type="entry name" value="Clc chloride channel"/>
    <property type="match status" value="1"/>
</dbReference>
<reference evidence="11" key="2">
    <citation type="submission" date="2020-09" db="EMBL/GenBank/DDBJ databases">
        <authorList>
            <person name="Sun Q."/>
            <person name="Zhou Y."/>
        </authorList>
    </citation>
    <scope>NUCLEOTIDE SEQUENCE</scope>
    <source>
        <strain evidence="11">CGMCC 1.15367</strain>
    </source>
</reference>
<organism evidence="11 12">
    <name type="scientific">Aureimonas endophytica</name>
    <dbReference type="NCBI Taxonomy" id="2027858"/>
    <lineage>
        <taxon>Bacteria</taxon>
        <taxon>Pseudomonadati</taxon>
        <taxon>Pseudomonadota</taxon>
        <taxon>Alphaproteobacteria</taxon>
        <taxon>Hyphomicrobiales</taxon>
        <taxon>Aurantimonadaceae</taxon>
        <taxon>Aureimonas</taxon>
    </lineage>
</organism>
<gene>
    <name evidence="11" type="ORF">GCM10011390_24390</name>
</gene>
<dbReference type="Proteomes" id="UP000644699">
    <property type="component" value="Unassembled WGS sequence"/>
</dbReference>
<feature type="transmembrane region" description="Helical" evidence="10">
    <location>
        <begin position="308"/>
        <end position="334"/>
    </location>
</feature>
<feature type="transmembrane region" description="Helical" evidence="10">
    <location>
        <begin position="346"/>
        <end position="371"/>
    </location>
</feature>
<keyword evidence="4 10" id="KW-1133">Transmembrane helix</keyword>
<feature type="transmembrane region" description="Helical" evidence="10">
    <location>
        <begin position="267"/>
        <end position="288"/>
    </location>
</feature>
<proteinExistence type="predicted"/>
<dbReference type="PANTHER" id="PTHR43427">
    <property type="entry name" value="CHLORIDE CHANNEL PROTEIN CLC-E"/>
    <property type="match status" value="1"/>
</dbReference>
<feature type="transmembrane region" description="Helical" evidence="10">
    <location>
        <begin position="60"/>
        <end position="79"/>
    </location>
</feature>
<dbReference type="PANTHER" id="PTHR43427:SF6">
    <property type="entry name" value="CHLORIDE CHANNEL PROTEIN CLC-E"/>
    <property type="match status" value="1"/>
</dbReference>
<dbReference type="Gene3D" id="1.10.3080.10">
    <property type="entry name" value="Clc chloride channel"/>
    <property type="match status" value="1"/>
</dbReference>
<dbReference type="EMBL" id="BMIQ01000003">
    <property type="protein sequence ID" value="GGE04550.1"/>
    <property type="molecule type" value="Genomic_DNA"/>
</dbReference>
<evidence type="ECO:0000256" key="1">
    <source>
        <dbReference type="ARBA" id="ARBA00004141"/>
    </source>
</evidence>
<keyword evidence="12" id="KW-1185">Reference proteome</keyword>
<keyword evidence="8" id="KW-0868">Chloride</keyword>
<name>A0A916ZMX3_9HYPH</name>
<feature type="transmembrane region" description="Helical" evidence="10">
    <location>
        <begin position="391"/>
        <end position="409"/>
    </location>
</feature>
<keyword evidence="3 10" id="KW-0812">Transmembrane</keyword>
<comment type="subcellular location">
    <subcellularLocation>
        <location evidence="1">Membrane</location>
        <topology evidence="1">Multi-pass membrane protein</topology>
    </subcellularLocation>
</comment>
<reference evidence="11" key="1">
    <citation type="journal article" date="2014" name="Int. J. Syst. Evol. Microbiol.">
        <title>Complete genome sequence of Corynebacterium casei LMG S-19264T (=DSM 44701T), isolated from a smear-ripened cheese.</title>
        <authorList>
            <consortium name="US DOE Joint Genome Institute (JGI-PGF)"/>
            <person name="Walter F."/>
            <person name="Albersmeier A."/>
            <person name="Kalinowski J."/>
            <person name="Ruckert C."/>
        </authorList>
    </citation>
    <scope>NUCLEOTIDE SEQUENCE</scope>
    <source>
        <strain evidence="11">CGMCC 1.15367</strain>
    </source>
</reference>
<dbReference type="GO" id="GO:0005254">
    <property type="term" value="F:chloride channel activity"/>
    <property type="evidence" value="ECO:0007669"/>
    <property type="project" value="UniProtKB-KW"/>
</dbReference>
<keyword evidence="7" id="KW-0869">Chloride channel</keyword>
<dbReference type="InterPro" id="IPR001807">
    <property type="entry name" value="ClC"/>
</dbReference>
<dbReference type="InterPro" id="IPR050368">
    <property type="entry name" value="ClC-type_chloride_channel"/>
</dbReference>
<evidence type="ECO:0000256" key="4">
    <source>
        <dbReference type="ARBA" id="ARBA00022989"/>
    </source>
</evidence>
<dbReference type="GO" id="GO:0034707">
    <property type="term" value="C:chloride channel complex"/>
    <property type="evidence" value="ECO:0007669"/>
    <property type="project" value="UniProtKB-KW"/>
</dbReference>
<dbReference type="InterPro" id="IPR014743">
    <property type="entry name" value="Cl-channel_core"/>
</dbReference>
<sequence length="438" mass="44848">MLRRSRAVWMSKRLWRPRLVFWSGALAVGLVSVVFARLADWAQQVFAALHAQASQGPIAALLLPPLGFALSSYLALRFFPNSQGSGIPQAIAARHLERDEDRGLLLSLRVASGKIVLTLVGLLCGASIGREGPTVQVGAAIMLAAGRLGGMAQARGLILAGSAAGIAAAFNTPLAGIVFAIEEMGRAYEARTNGLVLSAVVLAGLASLALTGNYTYFGRSEASVASASGWVLVVLCGITGGALGALFSAGALSLIRRIRRWTKGAPGRIVGIAAGCGLVVALIGLFTGGTTYGTGYEQARAAVEGTPLPAFFFLAKFAAGLASMVSGIPGGIFAPSLSVGAGLGSTLGLVLGGSTGIAATLGMAGYFAGVVQAPMTAFVIILEMTGNQGNVVPVMLASLIGFGTARLVSGGPLYHSLSRNYVADVLRRRRTDEMEKTA</sequence>
<evidence type="ECO:0000256" key="2">
    <source>
        <dbReference type="ARBA" id="ARBA00022448"/>
    </source>
</evidence>
<dbReference type="AlphaFoldDB" id="A0A916ZMX3"/>
<evidence type="ECO:0000313" key="12">
    <source>
        <dbReference type="Proteomes" id="UP000644699"/>
    </source>
</evidence>
<keyword evidence="5" id="KW-0406">Ion transport</keyword>
<comment type="caution">
    <text evidence="11">The sequence shown here is derived from an EMBL/GenBank/DDBJ whole genome shotgun (WGS) entry which is preliminary data.</text>
</comment>
<feature type="transmembrane region" description="Helical" evidence="10">
    <location>
        <begin position="229"/>
        <end position="255"/>
    </location>
</feature>
<evidence type="ECO:0000256" key="8">
    <source>
        <dbReference type="ARBA" id="ARBA00023214"/>
    </source>
</evidence>
<keyword evidence="9" id="KW-0407">Ion channel</keyword>
<evidence type="ECO:0000256" key="3">
    <source>
        <dbReference type="ARBA" id="ARBA00022692"/>
    </source>
</evidence>
<evidence type="ECO:0000256" key="7">
    <source>
        <dbReference type="ARBA" id="ARBA00023173"/>
    </source>
</evidence>
<evidence type="ECO:0000256" key="10">
    <source>
        <dbReference type="SAM" id="Phobius"/>
    </source>
</evidence>
<dbReference type="Pfam" id="PF00654">
    <property type="entry name" value="Voltage_CLC"/>
    <property type="match status" value="1"/>
</dbReference>
<accession>A0A916ZMX3</accession>
<feature type="transmembrane region" description="Helical" evidence="10">
    <location>
        <begin position="193"/>
        <end position="217"/>
    </location>
</feature>